<dbReference type="InterPro" id="IPR013046">
    <property type="entry name" value="GpV/Gp45"/>
</dbReference>
<dbReference type="InterPro" id="IPR006531">
    <property type="entry name" value="Gp5/Vgr_OB"/>
</dbReference>
<dbReference type="RefSeq" id="WP_161716800.1">
    <property type="nucleotide sequence ID" value="NZ_JAAAPO010000001.1"/>
</dbReference>
<dbReference type="Pfam" id="PF18946">
    <property type="entry name" value="Apex"/>
    <property type="match status" value="1"/>
</dbReference>
<keyword evidence="3" id="KW-1185">Reference proteome</keyword>
<sequence>MDSDEDIPLDPSTLIRLGVVTQVTMNPPRCRVRFGDPDADDGDVETPPIRWLAMRAGKTRKWSPPDEGEEVVLLTPDGQIGNAVALLGLNNDNAPPPGSTTGDLTEYEDGARISYDPATHALNAELPDGATALIRAATITLDGNVHVTGTLSADTDVTAAGISLKGHRHAGIQRGGGTTDPPAA</sequence>
<dbReference type="Gene3D" id="6.20.150.10">
    <property type="match status" value="1"/>
</dbReference>
<dbReference type="Pfam" id="PF04717">
    <property type="entry name" value="Phage_base_V"/>
    <property type="match status" value="1"/>
</dbReference>
<dbReference type="Gene3D" id="2.40.50.230">
    <property type="entry name" value="Gp5 N-terminal domain"/>
    <property type="match status" value="1"/>
</dbReference>
<dbReference type="InterPro" id="IPR037026">
    <property type="entry name" value="Vgr_OB-fold_dom_sf"/>
</dbReference>
<dbReference type="Proteomes" id="UP000753724">
    <property type="component" value="Unassembled WGS sequence"/>
</dbReference>
<evidence type="ECO:0000259" key="1">
    <source>
        <dbReference type="Pfam" id="PF04717"/>
    </source>
</evidence>
<gene>
    <name evidence="2" type="ORF">GTZ99_03100</name>
</gene>
<organism evidence="2 3">
    <name type="scientific">Novosphingobium ovatum</name>
    <dbReference type="NCBI Taxonomy" id="1908523"/>
    <lineage>
        <taxon>Bacteria</taxon>
        <taxon>Pseudomonadati</taxon>
        <taxon>Pseudomonadota</taxon>
        <taxon>Alphaproteobacteria</taxon>
        <taxon>Sphingomonadales</taxon>
        <taxon>Sphingomonadaceae</taxon>
        <taxon>Novosphingobium</taxon>
    </lineage>
</organism>
<proteinExistence type="predicted"/>
<name>A0ABW9XAH7_9SPHN</name>
<dbReference type="EMBL" id="JAAAPO010000001">
    <property type="protein sequence ID" value="NBC35539.1"/>
    <property type="molecule type" value="Genomic_DNA"/>
</dbReference>
<dbReference type="InterPro" id="IPR044033">
    <property type="entry name" value="GpV-like_apex"/>
</dbReference>
<evidence type="ECO:0000313" key="3">
    <source>
        <dbReference type="Proteomes" id="UP000753724"/>
    </source>
</evidence>
<comment type="caution">
    <text evidence="2">The sequence shown here is derived from an EMBL/GenBank/DDBJ whole genome shotgun (WGS) entry which is preliminary data.</text>
</comment>
<protein>
    <submittedName>
        <fullName evidence="2">Phage baseplate assembly protein V</fullName>
    </submittedName>
</protein>
<dbReference type="NCBIfam" id="TIGR01644">
    <property type="entry name" value="phage_P2_V"/>
    <property type="match status" value="1"/>
</dbReference>
<evidence type="ECO:0000313" key="2">
    <source>
        <dbReference type="EMBL" id="NBC35539.1"/>
    </source>
</evidence>
<feature type="domain" description="Gp5/Type VI secretion system Vgr protein OB-fold" evidence="1">
    <location>
        <begin position="16"/>
        <end position="89"/>
    </location>
</feature>
<accession>A0ABW9XAH7</accession>
<reference evidence="3" key="1">
    <citation type="submission" date="2020-01" db="EMBL/GenBank/DDBJ databases">
        <title>Sphingomonas sp. strain CSW-10.</title>
        <authorList>
            <person name="Chen W.-M."/>
        </authorList>
    </citation>
    <scope>NUCLEOTIDE SEQUENCE [LARGE SCALE GENOMIC DNA]</scope>
    <source>
        <strain evidence="3">FSY-8</strain>
    </source>
</reference>